<dbReference type="GO" id="GO:0003677">
    <property type="term" value="F:DNA binding"/>
    <property type="evidence" value="ECO:0007669"/>
    <property type="project" value="UniProtKB-KW"/>
</dbReference>
<name>A0A1F5QCT6_9BACT</name>
<dbReference type="Proteomes" id="UP000177235">
    <property type="component" value="Unassembled WGS sequence"/>
</dbReference>
<dbReference type="Pfam" id="PF10543">
    <property type="entry name" value="ORF6N"/>
    <property type="match status" value="1"/>
</dbReference>
<dbReference type="EMBL" id="MFFF01000006">
    <property type="protein sequence ID" value="OGE99956.1"/>
    <property type="molecule type" value="Genomic_DNA"/>
</dbReference>
<feature type="domain" description="KilA-N DNA-binding" evidence="2">
    <location>
        <begin position="9"/>
        <end position="95"/>
    </location>
</feature>
<evidence type="ECO:0000256" key="1">
    <source>
        <dbReference type="SAM" id="MobiDB-lite"/>
    </source>
</evidence>
<dbReference type="AlphaFoldDB" id="A0A1F5QCT6"/>
<keyword evidence="3" id="KW-0238">DNA-binding</keyword>
<evidence type="ECO:0000259" key="2">
    <source>
        <dbReference type="Pfam" id="PF10543"/>
    </source>
</evidence>
<sequence>MPLETIERRIFLIRGHKVMIDRDLAELYGVPTKRLNEQVRRNIKRFPADFMLQLTAEETRLLRSQTATLKKAGRGQHRKYFPYVFTEQGVAMLASALNSERAIQVNISIVRTFVRLREMLATHKDLAAKIEAMEKKYNSHFKTIFEAIQELMGPEPVPPSRQIGFRDPDEKTRDY</sequence>
<dbReference type="InterPro" id="IPR018873">
    <property type="entry name" value="KilA-N_DNA-bd_domain"/>
</dbReference>
<comment type="caution">
    <text evidence="3">The sequence shown here is derived from an EMBL/GenBank/DDBJ whole genome shotgun (WGS) entry which is preliminary data.</text>
</comment>
<feature type="compositionally biased region" description="Basic and acidic residues" evidence="1">
    <location>
        <begin position="164"/>
        <end position="175"/>
    </location>
</feature>
<organism evidence="3 4">
    <name type="scientific">Candidatus Doudnabacteria bacterium RIFCSPLOWO2_02_FULL_48_13</name>
    <dbReference type="NCBI Taxonomy" id="1817845"/>
    <lineage>
        <taxon>Bacteria</taxon>
        <taxon>Candidatus Doudnaibacteriota</taxon>
    </lineage>
</organism>
<proteinExistence type="predicted"/>
<protein>
    <submittedName>
        <fullName evidence="3">DNA-binding protein</fullName>
    </submittedName>
</protein>
<evidence type="ECO:0000313" key="4">
    <source>
        <dbReference type="Proteomes" id="UP000177235"/>
    </source>
</evidence>
<accession>A0A1F5QCT6</accession>
<evidence type="ECO:0000313" key="3">
    <source>
        <dbReference type="EMBL" id="OGE99956.1"/>
    </source>
</evidence>
<gene>
    <name evidence="3" type="ORF">A3J05_05015</name>
</gene>
<feature type="region of interest" description="Disordered" evidence="1">
    <location>
        <begin position="153"/>
        <end position="175"/>
    </location>
</feature>
<reference evidence="3 4" key="1">
    <citation type="journal article" date="2016" name="Nat. Commun.">
        <title>Thousands of microbial genomes shed light on interconnected biogeochemical processes in an aquifer system.</title>
        <authorList>
            <person name="Anantharaman K."/>
            <person name="Brown C.T."/>
            <person name="Hug L.A."/>
            <person name="Sharon I."/>
            <person name="Castelle C.J."/>
            <person name="Probst A.J."/>
            <person name="Thomas B.C."/>
            <person name="Singh A."/>
            <person name="Wilkins M.J."/>
            <person name="Karaoz U."/>
            <person name="Brodie E.L."/>
            <person name="Williams K.H."/>
            <person name="Hubbard S.S."/>
            <person name="Banfield J.F."/>
        </authorList>
    </citation>
    <scope>NUCLEOTIDE SEQUENCE [LARGE SCALE GENOMIC DNA]</scope>
</reference>